<comment type="caution">
    <text evidence="1">The sequence shown here is derived from an EMBL/GenBank/DDBJ whole genome shotgun (WGS) entry which is preliminary data.</text>
</comment>
<accession>A0ABQ8UHX1</accession>
<dbReference type="Proteomes" id="UP001141327">
    <property type="component" value="Unassembled WGS sequence"/>
</dbReference>
<dbReference type="Gene3D" id="3.80.10.10">
    <property type="entry name" value="Ribonuclease Inhibitor"/>
    <property type="match status" value="1"/>
</dbReference>
<evidence type="ECO:0000313" key="2">
    <source>
        <dbReference type="Proteomes" id="UP001141327"/>
    </source>
</evidence>
<keyword evidence="2" id="KW-1185">Reference proteome</keyword>
<gene>
    <name evidence="1" type="ORF">PAPYR_6596</name>
</gene>
<dbReference type="EMBL" id="JAPMOS010000039">
    <property type="protein sequence ID" value="KAJ4457788.1"/>
    <property type="molecule type" value="Genomic_DNA"/>
</dbReference>
<proteinExistence type="predicted"/>
<reference evidence="1" key="1">
    <citation type="journal article" date="2022" name="bioRxiv">
        <title>Genomics of Preaxostyla Flagellates Illuminates Evolutionary Transitions and the Path Towards Mitochondrial Loss.</title>
        <authorList>
            <person name="Novak L.V.F."/>
            <person name="Treitli S.C."/>
            <person name="Pyrih J."/>
            <person name="Halakuc P."/>
            <person name="Pipaliya S.V."/>
            <person name="Vacek V."/>
            <person name="Brzon O."/>
            <person name="Soukal P."/>
            <person name="Eme L."/>
            <person name="Dacks J.B."/>
            <person name="Karnkowska A."/>
            <person name="Elias M."/>
            <person name="Hampl V."/>
        </authorList>
    </citation>
    <scope>NUCLEOTIDE SEQUENCE</scope>
    <source>
        <strain evidence="1">RCP-MX</strain>
    </source>
</reference>
<dbReference type="InterPro" id="IPR032675">
    <property type="entry name" value="LRR_dom_sf"/>
</dbReference>
<name>A0ABQ8UHX1_9EUKA</name>
<organism evidence="1 2">
    <name type="scientific">Paratrimastix pyriformis</name>
    <dbReference type="NCBI Taxonomy" id="342808"/>
    <lineage>
        <taxon>Eukaryota</taxon>
        <taxon>Metamonada</taxon>
        <taxon>Preaxostyla</taxon>
        <taxon>Paratrimastigidae</taxon>
        <taxon>Paratrimastix</taxon>
    </lineage>
</organism>
<dbReference type="PANTHER" id="PTHR13318">
    <property type="entry name" value="PARTNER OF PAIRED, ISOFORM B-RELATED"/>
    <property type="match status" value="1"/>
</dbReference>
<dbReference type="PANTHER" id="PTHR13318:SF95">
    <property type="entry name" value="F-BOX PROTEIN YLR352W"/>
    <property type="match status" value="1"/>
</dbReference>
<protein>
    <submittedName>
        <fullName evidence="1">Uncharacterized protein</fullName>
    </submittedName>
</protein>
<dbReference type="SUPFAM" id="SSF52058">
    <property type="entry name" value="L domain-like"/>
    <property type="match status" value="1"/>
</dbReference>
<sequence length="619" mass="67351">MEAGVQFPFFDQLPDDVLLSILNEVITPQERRAKLVVNLGAFVALSRTSSRIRQLTGLFRELVKDRKDALTDFSINSLFRVTPSISALCLDDTGITNSCIDFLTKKNPMLESLSLRRCKQLTSSAIYCIWRFVNLRHLDITDCGMYCRIMDTDHLRRHSTFAALTSLNCFGNRLVGPYPPSLRHLEVNAGELQGLVHIKSLSLRLGGDVPLLSALTELEDLRLDATFAAHAGRMLLRVNPGLRVLHVTLPEAVAASRNPPWARLTALEELDLGSTPIEAPLTTLALPALRRLGLPLTPITAAMIPAVLAGCPRLVELDWHPQQHIMNSGLTPELLPGFLQASDPRGLTTLKLDLTLVTERLRLHASGLQAAFQASWPRLQTLVTQSGTPEAPLDLAALPAARLSTLSLSRSVLQPGSLCAFLQAATAAGAVALRNLALDQCCSCPGELDTLVTDEALGHLAELAARGLQTLVLAECFGGPYAAATAEAVTTVARVSKWHGGLRPTSTVALTEHGWCGLIARGLLLRCLWVHGCQCFGRQAVETLQAHRGPALRVVGFHNVGMPPKELAKLLSGTPLMMIRNADPTIAERWAQAVEAEKQTTDTSARLWQRQFRKCFDAA</sequence>
<evidence type="ECO:0000313" key="1">
    <source>
        <dbReference type="EMBL" id="KAJ4457788.1"/>
    </source>
</evidence>